<feature type="transmembrane region" description="Helical" evidence="7">
    <location>
        <begin position="82"/>
        <end position="101"/>
    </location>
</feature>
<organism evidence="9 10">
    <name type="scientific">Candidatus Flavonifractor intestinigallinarum</name>
    <dbReference type="NCBI Taxonomy" id="2838586"/>
    <lineage>
        <taxon>Bacteria</taxon>
        <taxon>Bacillati</taxon>
        <taxon>Bacillota</taxon>
        <taxon>Clostridia</taxon>
        <taxon>Eubacteriales</taxon>
        <taxon>Oscillospiraceae</taxon>
        <taxon>Flavonifractor</taxon>
    </lineage>
</organism>
<dbReference type="InterPro" id="IPR020846">
    <property type="entry name" value="MFS_dom"/>
</dbReference>
<evidence type="ECO:0000256" key="5">
    <source>
        <dbReference type="ARBA" id="ARBA00022989"/>
    </source>
</evidence>
<feature type="transmembrane region" description="Helical" evidence="7">
    <location>
        <begin position="51"/>
        <end position="70"/>
    </location>
</feature>
<evidence type="ECO:0000313" key="10">
    <source>
        <dbReference type="Proteomes" id="UP000823921"/>
    </source>
</evidence>
<dbReference type="GO" id="GO:0005886">
    <property type="term" value="C:plasma membrane"/>
    <property type="evidence" value="ECO:0007669"/>
    <property type="project" value="UniProtKB-SubCell"/>
</dbReference>
<evidence type="ECO:0000256" key="6">
    <source>
        <dbReference type="ARBA" id="ARBA00023136"/>
    </source>
</evidence>
<feature type="transmembrane region" description="Helical" evidence="7">
    <location>
        <begin position="271"/>
        <end position="294"/>
    </location>
</feature>
<sequence>MEQTKRGFGAWGWFLLIFGLLIFFSNGGFFADGTNVISPAVAEKLNVDQSLILTMNSIAGVIGVLVAIVAGQINQRIGPSKVAAGCLILAGLGHIATGNAVNVPMYLIAMCCVGGGLSAGSFVGIGTLVAMWFPKKQGQAMSVVAMGSNFGTMLFVPLLTVMVGAMGIATSSMICGLVAVAVGVIGAILLRNTPTERGLYPDNVTEAEFKANYSTKPPEVSDAGWTTGKLLRTKEVWLCVFSTGLLMLVQMGIMTQLVARNMEVGMDLAMATGVMSAIAVIGIIGSVIFGRIVFKLGIKKAGVLTGVLYIVAMLCNVSGIMPLVWVSLVIIGFLGAAAPNLMNSVPGSVFGRVGYAKVNSVVFPLTSIIFMLNFAVNGLIKQLFNSLSVAYIVFAVLALISTLLILALQDHKYDQDYMAAHKK</sequence>
<dbReference type="GO" id="GO:0022857">
    <property type="term" value="F:transmembrane transporter activity"/>
    <property type="evidence" value="ECO:0007669"/>
    <property type="project" value="InterPro"/>
</dbReference>
<evidence type="ECO:0000256" key="3">
    <source>
        <dbReference type="ARBA" id="ARBA00022475"/>
    </source>
</evidence>
<reference evidence="9" key="1">
    <citation type="journal article" date="2021" name="PeerJ">
        <title>Extensive microbial diversity within the chicken gut microbiome revealed by metagenomics and culture.</title>
        <authorList>
            <person name="Gilroy R."/>
            <person name="Ravi A."/>
            <person name="Getino M."/>
            <person name="Pursley I."/>
            <person name="Horton D.L."/>
            <person name="Alikhan N.F."/>
            <person name="Baker D."/>
            <person name="Gharbi K."/>
            <person name="Hall N."/>
            <person name="Watson M."/>
            <person name="Adriaenssens E.M."/>
            <person name="Foster-Nyarko E."/>
            <person name="Jarju S."/>
            <person name="Secka A."/>
            <person name="Antonio M."/>
            <person name="Oren A."/>
            <person name="Chaudhuri R.R."/>
            <person name="La Ragione R."/>
            <person name="Hildebrand F."/>
            <person name="Pallen M.J."/>
        </authorList>
    </citation>
    <scope>NUCLEOTIDE SEQUENCE</scope>
    <source>
        <strain evidence="9">CHK192-8294</strain>
    </source>
</reference>
<feature type="transmembrane region" description="Helical" evidence="7">
    <location>
        <begin position="140"/>
        <end position="162"/>
    </location>
</feature>
<accession>A0A9D2MNR2</accession>
<dbReference type="InterPro" id="IPR011701">
    <property type="entry name" value="MFS"/>
</dbReference>
<feature type="transmembrane region" description="Helical" evidence="7">
    <location>
        <begin position="12"/>
        <end position="31"/>
    </location>
</feature>
<dbReference type="SUPFAM" id="SSF103473">
    <property type="entry name" value="MFS general substrate transporter"/>
    <property type="match status" value="1"/>
</dbReference>
<reference evidence="9" key="2">
    <citation type="submission" date="2021-04" db="EMBL/GenBank/DDBJ databases">
        <authorList>
            <person name="Gilroy R."/>
        </authorList>
    </citation>
    <scope>NUCLEOTIDE SEQUENCE</scope>
    <source>
        <strain evidence="9">CHK192-8294</strain>
    </source>
</reference>
<dbReference type="Pfam" id="PF07690">
    <property type="entry name" value="MFS_1"/>
    <property type="match status" value="1"/>
</dbReference>
<gene>
    <name evidence="9" type="ORF">H9712_08820</name>
</gene>
<protein>
    <submittedName>
        <fullName evidence="9">MFS transporter</fullName>
    </submittedName>
</protein>
<feature type="transmembrane region" description="Helical" evidence="7">
    <location>
        <begin position="107"/>
        <end position="133"/>
    </location>
</feature>
<comment type="subcellular location">
    <subcellularLocation>
        <location evidence="1">Cell membrane</location>
        <topology evidence="1">Multi-pass membrane protein</topology>
    </subcellularLocation>
</comment>
<feature type="transmembrane region" description="Helical" evidence="7">
    <location>
        <begin position="236"/>
        <end position="259"/>
    </location>
</feature>
<dbReference type="Proteomes" id="UP000823921">
    <property type="component" value="Unassembled WGS sequence"/>
</dbReference>
<evidence type="ECO:0000256" key="4">
    <source>
        <dbReference type="ARBA" id="ARBA00022692"/>
    </source>
</evidence>
<dbReference type="Gene3D" id="1.20.1250.20">
    <property type="entry name" value="MFS general substrate transporter like domains"/>
    <property type="match status" value="2"/>
</dbReference>
<evidence type="ECO:0000259" key="8">
    <source>
        <dbReference type="PROSITE" id="PS50850"/>
    </source>
</evidence>
<feature type="transmembrane region" description="Helical" evidence="7">
    <location>
        <begin position="358"/>
        <end position="376"/>
    </location>
</feature>
<evidence type="ECO:0000256" key="2">
    <source>
        <dbReference type="ARBA" id="ARBA00022448"/>
    </source>
</evidence>
<dbReference type="InterPro" id="IPR036259">
    <property type="entry name" value="MFS_trans_sf"/>
</dbReference>
<proteinExistence type="predicted"/>
<feature type="transmembrane region" description="Helical" evidence="7">
    <location>
        <begin position="168"/>
        <end position="190"/>
    </location>
</feature>
<dbReference type="PANTHER" id="PTHR43124">
    <property type="entry name" value="PURINE EFFLUX PUMP PBUE"/>
    <property type="match status" value="1"/>
</dbReference>
<dbReference type="PANTHER" id="PTHR43124:SF3">
    <property type="entry name" value="CHLORAMPHENICOL EFFLUX PUMP RV0191"/>
    <property type="match status" value="1"/>
</dbReference>
<keyword evidence="2" id="KW-0813">Transport</keyword>
<dbReference type="AlphaFoldDB" id="A0A9D2MNR2"/>
<dbReference type="PROSITE" id="PS50850">
    <property type="entry name" value="MFS"/>
    <property type="match status" value="1"/>
</dbReference>
<feature type="transmembrane region" description="Helical" evidence="7">
    <location>
        <begin position="306"/>
        <end position="338"/>
    </location>
</feature>
<dbReference type="InterPro" id="IPR050189">
    <property type="entry name" value="MFS_Efflux_Transporters"/>
</dbReference>
<comment type="caution">
    <text evidence="9">The sequence shown here is derived from an EMBL/GenBank/DDBJ whole genome shotgun (WGS) entry which is preliminary data.</text>
</comment>
<keyword evidence="5 7" id="KW-1133">Transmembrane helix</keyword>
<keyword evidence="6 7" id="KW-0472">Membrane</keyword>
<keyword evidence="3" id="KW-1003">Cell membrane</keyword>
<dbReference type="EMBL" id="DWXO01000083">
    <property type="protein sequence ID" value="HJB81076.1"/>
    <property type="molecule type" value="Genomic_DNA"/>
</dbReference>
<evidence type="ECO:0000256" key="1">
    <source>
        <dbReference type="ARBA" id="ARBA00004651"/>
    </source>
</evidence>
<evidence type="ECO:0000256" key="7">
    <source>
        <dbReference type="SAM" id="Phobius"/>
    </source>
</evidence>
<evidence type="ECO:0000313" key="9">
    <source>
        <dbReference type="EMBL" id="HJB81076.1"/>
    </source>
</evidence>
<feature type="domain" description="Major facilitator superfamily (MFS) profile" evidence="8">
    <location>
        <begin position="12"/>
        <end position="413"/>
    </location>
</feature>
<name>A0A9D2MNR2_9FIRM</name>
<feature type="transmembrane region" description="Helical" evidence="7">
    <location>
        <begin position="388"/>
        <end position="408"/>
    </location>
</feature>
<keyword evidence="4 7" id="KW-0812">Transmembrane</keyword>